<evidence type="ECO:0000313" key="2">
    <source>
        <dbReference type="EMBL" id="GAA2611524.1"/>
    </source>
</evidence>
<dbReference type="SUPFAM" id="SSF109854">
    <property type="entry name" value="DinB/YfiT-like putative metalloenzymes"/>
    <property type="match status" value="1"/>
</dbReference>
<feature type="domain" description="Mycothiol-dependent maleylpyruvate isomerase metal-binding" evidence="1">
    <location>
        <begin position="10"/>
        <end position="133"/>
    </location>
</feature>
<evidence type="ECO:0000313" key="3">
    <source>
        <dbReference type="Proteomes" id="UP001501447"/>
    </source>
</evidence>
<dbReference type="InterPro" id="IPR017517">
    <property type="entry name" value="Maleyloyr_isom"/>
</dbReference>
<comment type="caution">
    <text evidence="2">The sequence shown here is derived from an EMBL/GenBank/DDBJ whole genome shotgun (WGS) entry which is preliminary data.</text>
</comment>
<sequence length="198" mass="20825">MTETGIDIGPAARRMAVLVDGAGDAALDSSTPCERFALRDLLAHVIELSVGFQYAARKELGDSTERAPSEHGPGPLPEDWRAQLARGLEAVTAAWRSPAAWQGDTQAGGVSLTGAVAGRVLLNELVVHGWDVARATGQEPGFDEESLRTVHTFLADAVRGNGGEGLFGPVVQVPEDAPLLDRVVALTGRDPAWRPTGT</sequence>
<evidence type="ECO:0000259" key="1">
    <source>
        <dbReference type="Pfam" id="PF11716"/>
    </source>
</evidence>
<dbReference type="NCBIfam" id="TIGR03086">
    <property type="entry name" value="TIGR03086 family metal-binding protein"/>
    <property type="match status" value="1"/>
</dbReference>
<dbReference type="RefSeq" id="WP_344565459.1">
    <property type="nucleotide sequence ID" value="NZ_BAAARJ010000007.1"/>
</dbReference>
<accession>A0ABN3Q183</accession>
<dbReference type="Proteomes" id="UP001501447">
    <property type="component" value="Unassembled WGS sequence"/>
</dbReference>
<dbReference type="Pfam" id="PF11716">
    <property type="entry name" value="MDMPI_N"/>
    <property type="match status" value="1"/>
</dbReference>
<keyword evidence="3" id="KW-1185">Reference proteome</keyword>
<gene>
    <name evidence="2" type="ORF">GCM10009863_26450</name>
</gene>
<dbReference type="Gene3D" id="1.20.120.450">
    <property type="entry name" value="dinb family like domain"/>
    <property type="match status" value="1"/>
</dbReference>
<organism evidence="2 3">
    <name type="scientific">Streptomyces axinellae</name>
    <dbReference type="NCBI Taxonomy" id="552788"/>
    <lineage>
        <taxon>Bacteria</taxon>
        <taxon>Bacillati</taxon>
        <taxon>Actinomycetota</taxon>
        <taxon>Actinomycetes</taxon>
        <taxon>Kitasatosporales</taxon>
        <taxon>Streptomycetaceae</taxon>
        <taxon>Streptomyces</taxon>
    </lineage>
</organism>
<name>A0ABN3Q183_9ACTN</name>
<dbReference type="NCBIfam" id="TIGR03083">
    <property type="entry name" value="maleylpyruvate isomerase family mycothiol-dependent enzyme"/>
    <property type="match status" value="1"/>
</dbReference>
<reference evidence="2 3" key="1">
    <citation type="journal article" date="2019" name="Int. J. Syst. Evol. Microbiol.">
        <title>The Global Catalogue of Microorganisms (GCM) 10K type strain sequencing project: providing services to taxonomists for standard genome sequencing and annotation.</title>
        <authorList>
            <consortium name="The Broad Institute Genomics Platform"/>
            <consortium name="The Broad Institute Genome Sequencing Center for Infectious Disease"/>
            <person name="Wu L."/>
            <person name="Ma J."/>
        </authorList>
    </citation>
    <scope>NUCLEOTIDE SEQUENCE [LARGE SCALE GENOMIC DNA]</scope>
    <source>
        <strain evidence="2 3">JCM 16373</strain>
    </source>
</reference>
<proteinExistence type="predicted"/>
<dbReference type="EMBL" id="BAAARJ010000007">
    <property type="protein sequence ID" value="GAA2611524.1"/>
    <property type="molecule type" value="Genomic_DNA"/>
</dbReference>
<dbReference type="InterPro" id="IPR034660">
    <property type="entry name" value="DinB/YfiT-like"/>
</dbReference>
<dbReference type="InterPro" id="IPR024344">
    <property type="entry name" value="MDMPI_metal-binding"/>
</dbReference>
<dbReference type="InterPro" id="IPR017520">
    <property type="entry name" value="CHP03086"/>
</dbReference>
<protein>
    <submittedName>
        <fullName evidence="2">TIGR03086 family metal-binding protein</fullName>
    </submittedName>
</protein>